<dbReference type="InterPro" id="IPR011990">
    <property type="entry name" value="TPR-like_helical_dom_sf"/>
</dbReference>
<dbReference type="Gene3D" id="1.25.40.10">
    <property type="entry name" value="Tetratricopeptide repeat domain"/>
    <property type="match status" value="1"/>
</dbReference>
<feature type="domain" description="PEGA" evidence="4">
    <location>
        <begin position="126"/>
        <end position="188"/>
    </location>
</feature>
<dbReference type="SUPFAM" id="SSF48452">
    <property type="entry name" value="TPR-like"/>
    <property type="match status" value="1"/>
</dbReference>
<dbReference type="Pfam" id="PF08308">
    <property type="entry name" value="PEGA"/>
    <property type="match status" value="1"/>
</dbReference>
<dbReference type="EMBL" id="JAGTJJ010000001">
    <property type="protein sequence ID" value="MDC3978881.1"/>
    <property type="molecule type" value="Genomic_DNA"/>
</dbReference>
<feature type="chain" id="PRO_5044703884" evidence="3">
    <location>
        <begin position="25"/>
        <end position="331"/>
    </location>
</feature>
<comment type="caution">
    <text evidence="5">The sequence shown here is derived from an EMBL/GenBank/DDBJ whole genome shotgun (WGS) entry which is preliminary data.</text>
</comment>
<feature type="compositionally biased region" description="Low complexity" evidence="1">
    <location>
        <begin position="196"/>
        <end position="212"/>
    </location>
</feature>
<dbReference type="InterPro" id="IPR013229">
    <property type="entry name" value="PEGA"/>
</dbReference>
<evidence type="ECO:0000313" key="6">
    <source>
        <dbReference type="EMBL" id="MDC3982052.1"/>
    </source>
</evidence>
<dbReference type="RefSeq" id="WP_272418722.1">
    <property type="nucleotide sequence ID" value="NZ_JAGTJJ010000001.1"/>
</dbReference>
<evidence type="ECO:0000313" key="5">
    <source>
        <dbReference type="EMBL" id="MDC3978881.1"/>
    </source>
</evidence>
<evidence type="ECO:0000259" key="4">
    <source>
        <dbReference type="Pfam" id="PF08308"/>
    </source>
</evidence>
<feature type="region of interest" description="Disordered" evidence="1">
    <location>
        <begin position="196"/>
        <end position="222"/>
    </location>
</feature>
<name>A0A9X3WZX0_9BACT</name>
<feature type="transmembrane region" description="Helical" evidence="2">
    <location>
        <begin position="227"/>
        <end position="248"/>
    </location>
</feature>
<proteinExistence type="predicted"/>
<feature type="transmembrane region" description="Helical" evidence="2">
    <location>
        <begin position="284"/>
        <end position="303"/>
    </location>
</feature>
<reference evidence="5 7" key="1">
    <citation type="submission" date="2021-04" db="EMBL/GenBank/DDBJ databases">
        <title>Genome analysis of Polyangium sp.</title>
        <authorList>
            <person name="Li Y."/>
            <person name="Wang J."/>
        </authorList>
    </citation>
    <scope>NUCLEOTIDE SEQUENCE [LARGE SCALE GENOMIC DNA]</scope>
    <source>
        <strain evidence="5 7">SDU14</strain>
    </source>
</reference>
<evidence type="ECO:0000256" key="1">
    <source>
        <dbReference type="SAM" id="MobiDB-lite"/>
    </source>
</evidence>
<keyword evidence="2" id="KW-0472">Membrane</keyword>
<evidence type="ECO:0000256" key="3">
    <source>
        <dbReference type="SAM" id="SignalP"/>
    </source>
</evidence>
<protein>
    <submittedName>
        <fullName evidence="5">PEGA domain-containing protein</fullName>
    </submittedName>
</protein>
<dbReference type="Proteomes" id="UP001151081">
    <property type="component" value="Unassembled WGS sequence"/>
</dbReference>
<keyword evidence="7" id="KW-1185">Reference proteome</keyword>
<accession>A0A9X3WZX0</accession>
<evidence type="ECO:0000256" key="2">
    <source>
        <dbReference type="SAM" id="Phobius"/>
    </source>
</evidence>
<keyword evidence="3" id="KW-0732">Signal</keyword>
<organism evidence="5 7">
    <name type="scientific">Polyangium jinanense</name>
    <dbReference type="NCBI Taxonomy" id="2829994"/>
    <lineage>
        <taxon>Bacteria</taxon>
        <taxon>Pseudomonadati</taxon>
        <taxon>Myxococcota</taxon>
        <taxon>Polyangia</taxon>
        <taxon>Polyangiales</taxon>
        <taxon>Polyangiaceae</taxon>
        <taxon>Polyangium</taxon>
    </lineage>
</organism>
<dbReference type="AlphaFoldDB" id="A0A9X3WZX0"/>
<sequence length="331" mass="34520">MRSSILLALSCALCVALAAPSALAAGPKKQPTKEEMQEAQRRYQRGRELYEDNDFTAALVEIRRAYELAPSYKLLFDIGQICYQLPDYPCALRSFKQYLEEGGGEINPQRRAEVENDVRKLEGRVATLKITTRRPGAEILVDDVVVGKTPLDAPVIVGAGKRKVTARVEGAEPVTRVIEVAGTDVVDVALDVGGGSTAAAPSSGDGTSAPGSGEPGGDKGAGRKVPVVPWIITGALAVGTGIVGGLALRASSDYRSQLDTFGTTRPTLDESYGNMRNLAIATDVLLGATAVAGVTSLILTLTAGPSGPKKAGLVPVHVGVGPGNVWIKGTF</sequence>
<gene>
    <name evidence="5" type="ORF">KEG57_00125</name>
    <name evidence="6" type="ORF">KEG57_16155</name>
</gene>
<keyword evidence="2" id="KW-1133">Transmembrane helix</keyword>
<keyword evidence="2" id="KW-0812">Transmembrane</keyword>
<evidence type="ECO:0000313" key="7">
    <source>
        <dbReference type="Proteomes" id="UP001151081"/>
    </source>
</evidence>
<feature type="signal peptide" evidence="3">
    <location>
        <begin position="1"/>
        <end position="24"/>
    </location>
</feature>
<dbReference type="EMBL" id="JAGTJJ010000006">
    <property type="protein sequence ID" value="MDC3982052.1"/>
    <property type="molecule type" value="Genomic_DNA"/>
</dbReference>